<keyword evidence="6" id="KW-0963">Cytoplasm</keyword>
<comment type="pathway">
    <text evidence="3">Lipid metabolism; fatty acid biosynthesis.</text>
</comment>
<dbReference type="SMART" id="SM00826">
    <property type="entry name" value="PKS_DH"/>
    <property type="match status" value="1"/>
</dbReference>
<dbReference type="Gene3D" id="1.10.1240.100">
    <property type="match status" value="2"/>
</dbReference>
<feature type="active site" description="Proton donor; for dehydratase activity" evidence="11">
    <location>
        <position position="824"/>
    </location>
</feature>
<evidence type="ECO:0000256" key="5">
    <source>
        <dbReference type="ARBA" id="ARBA00022450"/>
    </source>
</evidence>
<proteinExistence type="inferred from homology"/>
<feature type="domain" description="PKS/mFAS DH" evidence="15">
    <location>
        <begin position="633"/>
        <end position="915"/>
    </location>
</feature>
<evidence type="ECO:0000256" key="10">
    <source>
        <dbReference type="ARBA" id="ARBA00054155"/>
    </source>
</evidence>
<evidence type="ECO:0000256" key="2">
    <source>
        <dbReference type="ARBA" id="ARBA00004792"/>
    </source>
</evidence>
<dbReference type="InterPro" id="IPR014030">
    <property type="entry name" value="Ketoacyl_synth_N"/>
</dbReference>
<dbReference type="InterPro" id="IPR020806">
    <property type="entry name" value="PKS_PP-bd"/>
</dbReference>
<feature type="compositionally biased region" description="Low complexity" evidence="12">
    <location>
        <begin position="17"/>
        <end position="29"/>
    </location>
</feature>
<dbReference type="SUPFAM" id="SSF53901">
    <property type="entry name" value="Thiolase-like"/>
    <property type="match status" value="2"/>
</dbReference>
<dbReference type="GO" id="GO:0004315">
    <property type="term" value="F:3-oxoacyl-[acyl-carrier-protein] synthase activity"/>
    <property type="evidence" value="ECO:0007669"/>
    <property type="project" value="InterPro"/>
</dbReference>
<dbReference type="InterPro" id="IPR042104">
    <property type="entry name" value="PKS_dehydratase_sf"/>
</dbReference>
<dbReference type="InterPro" id="IPR014031">
    <property type="entry name" value="Ketoacyl_synth_C"/>
</dbReference>
<evidence type="ECO:0000256" key="11">
    <source>
        <dbReference type="PROSITE-ProRule" id="PRU01363"/>
    </source>
</evidence>
<dbReference type="Gene3D" id="3.40.50.1820">
    <property type="entry name" value="alpha/beta hydrolase"/>
    <property type="match status" value="1"/>
</dbReference>
<feature type="domain" description="Carrier" evidence="13">
    <location>
        <begin position="1375"/>
        <end position="1451"/>
    </location>
</feature>
<dbReference type="PROSITE" id="PS52004">
    <property type="entry name" value="KS3_2"/>
    <property type="match status" value="2"/>
</dbReference>
<dbReference type="InterPro" id="IPR009081">
    <property type="entry name" value="PP-bd_ACP"/>
</dbReference>
<dbReference type="GO" id="GO:0031177">
    <property type="term" value="F:phosphopantetheine binding"/>
    <property type="evidence" value="ECO:0007669"/>
    <property type="project" value="InterPro"/>
</dbReference>
<name>A0A2T6GSZ0_9PSED</name>
<dbReference type="InterPro" id="IPR020841">
    <property type="entry name" value="PKS_Beta-ketoAc_synthase_dom"/>
</dbReference>
<evidence type="ECO:0000256" key="8">
    <source>
        <dbReference type="ARBA" id="ARBA00022679"/>
    </source>
</evidence>
<dbReference type="SUPFAM" id="SSF53474">
    <property type="entry name" value="alpha/beta-Hydrolases"/>
    <property type="match status" value="1"/>
</dbReference>
<dbReference type="PROSITE" id="PS50075">
    <property type="entry name" value="CARRIER"/>
    <property type="match status" value="2"/>
</dbReference>
<feature type="domain" description="Ketosynthase family 3 (KS3)" evidence="14">
    <location>
        <begin position="1508"/>
        <end position="1940"/>
    </location>
</feature>
<keyword evidence="9" id="KW-0677">Repeat</keyword>
<dbReference type="GO" id="GO:0005886">
    <property type="term" value="C:plasma membrane"/>
    <property type="evidence" value="ECO:0007669"/>
    <property type="project" value="TreeGrafter"/>
</dbReference>
<dbReference type="SMART" id="SM00823">
    <property type="entry name" value="PKS_PP"/>
    <property type="match status" value="2"/>
</dbReference>
<dbReference type="InterPro" id="IPR054514">
    <property type="entry name" value="RhiE-like_linker"/>
</dbReference>
<evidence type="ECO:0000259" key="15">
    <source>
        <dbReference type="PROSITE" id="PS52019"/>
    </source>
</evidence>
<dbReference type="Pfam" id="PF21089">
    <property type="entry name" value="PKS_DH_N"/>
    <property type="match status" value="1"/>
</dbReference>
<dbReference type="InterPro" id="IPR016039">
    <property type="entry name" value="Thiolase-like"/>
</dbReference>
<keyword evidence="8" id="KW-0808">Transferase</keyword>
<accession>A0A2T6GSZ0</accession>
<dbReference type="Pfam" id="PF00550">
    <property type="entry name" value="PP-binding"/>
    <property type="match status" value="2"/>
</dbReference>
<dbReference type="PROSITE" id="PS52019">
    <property type="entry name" value="PKS_MFAS_DH"/>
    <property type="match status" value="1"/>
</dbReference>
<dbReference type="GO" id="GO:0071770">
    <property type="term" value="P:DIM/DIP cell wall layer assembly"/>
    <property type="evidence" value="ECO:0007669"/>
    <property type="project" value="TreeGrafter"/>
</dbReference>
<dbReference type="Pfam" id="PF00109">
    <property type="entry name" value="ketoacyl-synt"/>
    <property type="match status" value="2"/>
</dbReference>
<dbReference type="GO" id="GO:0004312">
    <property type="term" value="F:fatty acid synthase activity"/>
    <property type="evidence" value="ECO:0007669"/>
    <property type="project" value="TreeGrafter"/>
</dbReference>
<dbReference type="InterPro" id="IPR036291">
    <property type="entry name" value="NAD(P)-bd_dom_sf"/>
</dbReference>
<dbReference type="Pfam" id="PF08659">
    <property type="entry name" value="KR"/>
    <property type="match status" value="1"/>
</dbReference>
<feature type="region of interest" description="Disordered" evidence="12">
    <location>
        <begin position="1462"/>
        <end position="1508"/>
    </location>
</feature>
<comment type="function">
    <text evidence="10">Involved in production of the polyketide antibiotic thailandamide.</text>
</comment>
<dbReference type="UniPathway" id="UPA00094"/>
<dbReference type="FunFam" id="3.40.47.10:FF:000019">
    <property type="entry name" value="Polyketide synthase type I"/>
    <property type="match status" value="1"/>
</dbReference>
<comment type="pathway">
    <text evidence="2">Antibiotic biosynthesis.</text>
</comment>
<dbReference type="PANTHER" id="PTHR43775">
    <property type="entry name" value="FATTY ACID SYNTHASE"/>
    <property type="match status" value="1"/>
</dbReference>
<dbReference type="PROSITE" id="PS00606">
    <property type="entry name" value="KS3_1"/>
    <property type="match status" value="1"/>
</dbReference>
<feature type="domain" description="Ketosynthase family 3 (KS3)" evidence="14">
    <location>
        <begin position="47"/>
        <end position="470"/>
    </location>
</feature>
<dbReference type="Pfam" id="PF22336">
    <property type="entry name" value="RhiE-like_linker"/>
    <property type="match status" value="2"/>
</dbReference>
<reference evidence="16 17" key="1">
    <citation type="submission" date="2018-03" db="EMBL/GenBank/DDBJ databases">
        <title>Draft genome sequence of the plant growth promoting rhizobacterium Pseudomonas protegens strain BNJ-SS-45 isolated from wheat (Triticum aestivum) rhizosphere.</title>
        <authorList>
            <person name="Bajpai A."/>
            <person name="Shende K."/>
            <person name="Meena N."/>
            <person name="Upadhyayula S.R."/>
            <person name="Suravajhala P."/>
            <person name="Medicherla K.M."/>
            <person name="Johri B.N."/>
        </authorList>
    </citation>
    <scope>NUCLEOTIDE SEQUENCE [LARGE SCALE GENOMIC DNA]</scope>
    <source>
        <strain evidence="16 17">BNJ-SS-45</strain>
    </source>
</reference>
<dbReference type="RefSeq" id="WP_108543689.1">
    <property type="nucleotide sequence ID" value="NZ_PYJM01000001.1"/>
</dbReference>
<evidence type="ECO:0000256" key="3">
    <source>
        <dbReference type="ARBA" id="ARBA00005194"/>
    </source>
</evidence>
<dbReference type="PROSITE" id="PS00012">
    <property type="entry name" value="PHOSPHOPANTETHEINE"/>
    <property type="match status" value="2"/>
</dbReference>
<dbReference type="Pfam" id="PF00975">
    <property type="entry name" value="Thioesterase"/>
    <property type="match status" value="1"/>
</dbReference>
<gene>
    <name evidence="16" type="ORF">C5U62_04680</name>
</gene>
<dbReference type="InterPro" id="IPR029058">
    <property type="entry name" value="AB_hydrolase_fold"/>
</dbReference>
<feature type="region of interest" description="Disordered" evidence="12">
    <location>
        <begin position="1"/>
        <end position="47"/>
    </location>
</feature>
<dbReference type="InterPro" id="IPR006162">
    <property type="entry name" value="Ppantetheine_attach_site"/>
</dbReference>
<evidence type="ECO:0000256" key="7">
    <source>
        <dbReference type="ARBA" id="ARBA00022553"/>
    </source>
</evidence>
<evidence type="ECO:0000259" key="14">
    <source>
        <dbReference type="PROSITE" id="PS52004"/>
    </source>
</evidence>
<dbReference type="InterPro" id="IPR013968">
    <property type="entry name" value="PKS_KR"/>
</dbReference>
<comment type="caution">
    <text evidence="16">The sequence shown here is derived from an EMBL/GenBank/DDBJ whole genome shotgun (WGS) entry which is preliminary data.</text>
</comment>
<dbReference type="InterPro" id="IPR036736">
    <property type="entry name" value="ACP-like_sf"/>
</dbReference>
<dbReference type="InterPro" id="IPR057326">
    <property type="entry name" value="KR_dom"/>
</dbReference>
<feature type="domain" description="Carrier" evidence="13">
    <location>
        <begin position="2145"/>
        <end position="2219"/>
    </location>
</feature>
<dbReference type="SMART" id="SM00822">
    <property type="entry name" value="PKS_KR"/>
    <property type="match status" value="1"/>
</dbReference>
<dbReference type="Pfam" id="PF14765">
    <property type="entry name" value="PS-DH"/>
    <property type="match status" value="1"/>
</dbReference>
<dbReference type="Pfam" id="PF02801">
    <property type="entry name" value="Ketoacyl-synt_C"/>
    <property type="match status" value="2"/>
</dbReference>
<dbReference type="EMBL" id="PYJM01000001">
    <property type="protein sequence ID" value="PUA47279.1"/>
    <property type="molecule type" value="Genomic_DNA"/>
</dbReference>
<dbReference type="CDD" id="cd00833">
    <property type="entry name" value="PKS"/>
    <property type="match status" value="2"/>
</dbReference>
<evidence type="ECO:0000259" key="13">
    <source>
        <dbReference type="PROSITE" id="PS50075"/>
    </source>
</evidence>
<dbReference type="PANTHER" id="PTHR43775:SF37">
    <property type="entry name" value="SI:DKEY-61P9.11"/>
    <property type="match status" value="1"/>
</dbReference>
<evidence type="ECO:0000256" key="12">
    <source>
        <dbReference type="SAM" id="MobiDB-lite"/>
    </source>
</evidence>
<dbReference type="InterPro" id="IPR018201">
    <property type="entry name" value="Ketoacyl_synth_AS"/>
</dbReference>
<keyword evidence="7" id="KW-0597">Phosphoprotein</keyword>
<sequence>MDITPAKATQDIRLPNQRPAQRASATSAPRPRRQIGDGPRDAAPAQSPRVAIVGFSGRFPGADNAEQFWQLLMEERCAISELPYWHLPGIAERAHLRETFSCPGGFINDPSAFDADFFKISAREAEAMDPQHRLVLEQTWAAFEDAGLCPHTLRGSNTGVFIGVSSADYNGLLARAEAGTHDATGNAHSIIANRISFLFDFHGPSAPIDTACSSSLVAIHRAAQAILNGDCSLAVAGGVNLCFEPMVFIGALKAGMLSPTGRCKAFAADADGYVRGEGVGILILKDYQQALADGDAIVATIIGSAENHGGHANSLTAPNPRAQAELIKQACRGIDISSIGYIEVHGTGTRLGDPIEISGLKQAFAELGAAPEQRCYLGSVKTNIGHLESAAGVAGVIKTLLALKQGYLPKSLHSEQLNPYIDLSASPFEVLQAGREWPPATDQRGQPLPRRAGVSSFGFGGANAHVVLEAVPAPTTEVEPGVAATAFVLSARTAEALQARVQQLIELMQRQPQLPLAELAASLQLGREAMEYRLAIIAHSRDSLLSQLRASGPGEGTSPVGQIAPQQVLDALQRQDLVTLLKLWQQGASVDWRSLYSQPLPRRLSLPTYPFSREHYWISASAALQHRGPAALHPLLQRNTSDLSGQRFSSRFSGNEWFFSEHRVNGLKVLPGVAYLEMARAAVEQSLAAEGALVSLKNIAWRQPMGHAGADLDIDIELTEQDNGEIRFEIRGATADGPSYCTGVALVGSAENLTPLDLHAIEAATQEQRIAPEQCYTHFEQMGLAYGEAFRRLGSLQAGNGQVLARLQWQAARDPCRLPPGLLDSALQAALGLALLEPDQAHSAHQPLVPFALDRMILGDLQLLEQPCRAWVRYSASHQPGRISKLDLDICDEQGRVALRLQGFSSRTLEPASVPQLVMTPLWRDKALANPTQRHLARQLVVLAAAPSLDLVPLAEQCQALTGMGRQVRIECLPAVAQDPAQALPVLAGWLLERLRAGPADTLVQLVLVDPEQATASHTALLALLRTAKNEGLIAAAQVIELQGSLSPQWLVDNAREEDERIRYRNGQRQVASWQQALPARGTAPAWRAGGVYLVTGGTGGLGLLLAEHMAQQGLGISLILASRSAGQLSAEAAGRIAAIEALGSKVRLETLDVADPAAVEALIARCEQASGGLNGIFHCAGITRDSLLQNKSAADLAAVLAPKVAGVLNLDRSSSHLPLDCFVLFSSVSALIGNPGQGDYALANAFMDEWTGWRNAQVQAGRRQGRTLAINWPLWRNGGLQIDGQREQLMIQQTGIQPLSDRGGLDLLQRVLADTSGAERWMVLEGDIARIRHFIAERWHEPQALLFDEPAAAAVAPVPVAASVPAAAQSVPDELEALAVRYFKQLLCNTLKRPLEKIDRDASFERYGADSIMLAELTSQLERTFGSLPSSLLYEYQTVGELSAYFSRQHPQALRQLLVPERATPRTPEDASLAPRHAPTPTPAPAVQRQRSRQQRQQRQAPPAANHRDLAIIGISGRFPGAENLEVFWRKLAAGEDLIGEVPASRWDHQAYFDPSRERLDKTYCKWGGFLDGVEDFDPLFFNLSPREAPIINPNDRLFLETCWNLLESAGITRQQVKQRYQQQVGVFVGVMYQQYQAFEADLVRESLVSVTSYSAIANRVSYFFDFQGPSLAIDTMCSSSISAIHAAGEALRNGDCRLAIAGGVNLTLHPKKYIGLSVGQVLGSHAGSRSFAEGDGYLPAEGVGAVLLKTRADAERDGDPILALIKSTATNHGGHTHGFSVPSAKVQAALIASNFERAGIDPRTVSYVESAANGSAMGDAIELSALNRVFSEAGVAPHSCAMGSVKSNIGHAEAASGMSALSKLVLQLQHRQWVPSLLLGPLNPKLDFAQSPFVLQRTLADWPQPELDIDGVRQRVPRRASLSAFGAGGSNAHLIIEEYPSPPEPPAQEEGAVHIVPLSAVSNASLQQALVRLAEHLDGHPQIRLKDLAHTLQSGREAMPLRLALRVGSCAELRKLLAEILGTLELGQPMTALSATDWPLAYGDVEAVPAALASLLCGPGGEALGEGLIAAQDLQQLALFWTQGGEVPWHRLAQNSGARLIALPTYAFDRKRYWLEPPGAPEAQQDALPEADTPLHVTGAPSETAAEQGRRLLAELLGMQPKELSPSKPLNAYGADSIVMLQWAMQVQTRIDPRVALADLQQCSTLGEALQLLGRHATPASAPDPALPAQILDLLSGSSSRFPELQRLNAAPGGRPVFWFHGALGGCEIYQGLAQHVQRPFYGLQARGWMTDRAPLQGIQAMAAYYVQVIQSVQQQGPYDLGGYSLGGMLAYEVTRQLQELGDTVSSLVMLDSPDVTGERTARLADKTRLLQTVNMSLQMTIGQTPERFAEVLIHRDAIDLSLPPADYLQQLTTLARQRGLKASDERLQQLMAQVTRLQQAYQVEHYRIEPLPRAAEVACYYFRNASGLWMGELEPFFSTDSREFAAFNHADYWQTWQRQLPNFEMIEVASANHMTLLTQPDVFRVIARFCAALYAEKRVENAVG</sequence>
<dbReference type="GO" id="GO:0005737">
    <property type="term" value="C:cytoplasm"/>
    <property type="evidence" value="ECO:0007669"/>
    <property type="project" value="UniProtKB-SubCell"/>
</dbReference>
<dbReference type="InterPro" id="IPR001031">
    <property type="entry name" value="Thioesterase"/>
</dbReference>
<dbReference type="InterPro" id="IPR049551">
    <property type="entry name" value="PKS_DH_C"/>
</dbReference>
<dbReference type="SUPFAM" id="SSF47336">
    <property type="entry name" value="ACP-like"/>
    <property type="match status" value="2"/>
</dbReference>
<feature type="region of interest" description="N-terminal hotdog fold" evidence="11">
    <location>
        <begin position="633"/>
        <end position="752"/>
    </location>
</feature>
<evidence type="ECO:0000256" key="1">
    <source>
        <dbReference type="ARBA" id="ARBA00004496"/>
    </source>
</evidence>
<dbReference type="Gene3D" id="3.40.50.720">
    <property type="entry name" value="NAD(P)-binding Rossmann-like Domain"/>
    <property type="match status" value="1"/>
</dbReference>
<dbReference type="Gene3D" id="3.40.47.10">
    <property type="match status" value="2"/>
</dbReference>
<dbReference type="GO" id="GO:0006633">
    <property type="term" value="P:fatty acid biosynthetic process"/>
    <property type="evidence" value="ECO:0007669"/>
    <property type="project" value="UniProtKB-UniPathway"/>
</dbReference>
<evidence type="ECO:0000256" key="4">
    <source>
        <dbReference type="ARBA" id="ARBA00006484"/>
    </source>
</evidence>
<feature type="region of interest" description="C-terminal hotdog fold" evidence="11">
    <location>
        <begin position="766"/>
        <end position="915"/>
    </location>
</feature>
<protein>
    <submittedName>
        <fullName evidence="16">Polyketide synthase</fullName>
    </submittedName>
</protein>
<evidence type="ECO:0000313" key="17">
    <source>
        <dbReference type="Proteomes" id="UP000244178"/>
    </source>
</evidence>
<dbReference type="CDD" id="cd08953">
    <property type="entry name" value="KR_2_SDR_x"/>
    <property type="match status" value="1"/>
</dbReference>
<dbReference type="SUPFAM" id="SSF51735">
    <property type="entry name" value="NAD(P)-binding Rossmann-fold domains"/>
    <property type="match status" value="1"/>
</dbReference>
<evidence type="ECO:0000256" key="9">
    <source>
        <dbReference type="ARBA" id="ARBA00022737"/>
    </source>
</evidence>
<feature type="active site" description="Proton acceptor; for dehydratase activity" evidence="11">
    <location>
        <position position="662"/>
    </location>
</feature>
<dbReference type="InterPro" id="IPR049900">
    <property type="entry name" value="PKS_mFAS_DH"/>
</dbReference>
<dbReference type="InterPro" id="IPR050091">
    <property type="entry name" value="PKS_NRPS_Biosynth_Enz"/>
</dbReference>
<dbReference type="Gene3D" id="3.10.129.110">
    <property type="entry name" value="Polyketide synthase dehydratase"/>
    <property type="match status" value="1"/>
</dbReference>
<keyword evidence="5" id="KW-0596">Phosphopantetheine</keyword>
<organism evidence="16 17">
    <name type="scientific">Pseudomonas protegens</name>
    <dbReference type="NCBI Taxonomy" id="380021"/>
    <lineage>
        <taxon>Bacteria</taxon>
        <taxon>Pseudomonadati</taxon>
        <taxon>Pseudomonadota</taxon>
        <taxon>Gammaproteobacteria</taxon>
        <taxon>Pseudomonadales</taxon>
        <taxon>Pseudomonadaceae</taxon>
        <taxon>Pseudomonas</taxon>
    </lineage>
</organism>
<comment type="similarity">
    <text evidence="4">Belongs to the short-chain dehydrogenases/reductases (SDR) family.</text>
</comment>
<dbReference type="Proteomes" id="UP000244178">
    <property type="component" value="Unassembled WGS sequence"/>
</dbReference>
<dbReference type="SMART" id="SM00825">
    <property type="entry name" value="PKS_KS"/>
    <property type="match status" value="2"/>
</dbReference>
<dbReference type="Gene3D" id="1.10.1200.10">
    <property type="entry name" value="ACP-like"/>
    <property type="match status" value="2"/>
</dbReference>
<evidence type="ECO:0000256" key="6">
    <source>
        <dbReference type="ARBA" id="ARBA00022490"/>
    </source>
</evidence>
<dbReference type="InterPro" id="IPR049552">
    <property type="entry name" value="PKS_DH_N"/>
</dbReference>
<comment type="subcellular location">
    <subcellularLocation>
        <location evidence="1">Cytoplasm</location>
    </subcellularLocation>
</comment>
<evidence type="ECO:0000313" key="16">
    <source>
        <dbReference type="EMBL" id="PUA47279.1"/>
    </source>
</evidence>
<dbReference type="InterPro" id="IPR020807">
    <property type="entry name" value="PKS_DH"/>
</dbReference>